<reference evidence="3 4" key="1">
    <citation type="submission" date="2016-10" db="EMBL/GenBank/DDBJ databases">
        <authorList>
            <person name="de Groot N.N."/>
        </authorList>
    </citation>
    <scope>NUCLEOTIDE SEQUENCE [LARGE SCALE GENOMIC DNA]</scope>
    <source>
        <strain evidence="3 4">DSM 21019</strain>
    </source>
</reference>
<keyword evidence="3" id="KW-0378">Hydrolase</keyword>
<evidence type="ECO:0000313" key="4">
    <source>
        <dbReference type="Proteomes" id="UP000199534"/>
    </source>
</evidence>
<dbReference type="OrthoDB" id="9811121at2"/>
<dbReference type="Gene3D" id="3.40.630.30">
    <property type="match status" value="1"/>
</dbReference>
<dbReference type="PROSITE" id="PS50263">
    <property type="entry name" value="CN_HYDROLASE"/>
    <property type="match status" value="1"/>
</dbReference>
<dbReference type="PANTHER" id="PTHR23088:SF50">
    <property type="entry name" value="HYDROLASE YHCX"/>
    <property type="match status" value="1"/>
</dbReference>
<dbReference type="Pfam" id="PF00795">
    <property type="entry name" value="CN_hydrolase"/>
    <property type="match status" value="1"/>
</dbReference>
<protein>
    <submittedName>
        <fullName evidence="3">Predicted amidohydrolase</fullName>
    </submittedName>
</protein>
<gene>
    <name evidence="3" type="ORF">SAMN04490243_2589</name>
</gene>
<keyword evidence="4" id="KW-1185">Reference proteome</keyword>
<dbReference type="AlphaFoldDB" id="A0A1I6HD56"/>
<proteinExistence type="predicted"/>
<dbReference type="InterPro" id="IPR000182">
    <property type="entry name" value="GNAT_dom"/>
</dbReference>
<evidence type="ECO:0000313" key="3">
    <source>
        <dbReference type="EMBL" id="SFR52422.1"/>
    </source>
</evidence>
<dbReference type="PROSITE" id="PS51186">
    <property type="entry name" value="GNAT"/>
    <property type="match status" value="1"/>
</dbReference>
<evidence type="ECO:0000259" key="1">
    <source>
        <dbReference type="PROSITE" id="PS50263"/>
    </source>
</evidence>
<dbReference type="CDD" id="cd04301">
    <property type="entry name" value="NAT_SF"/>
    <property type="match status" value="1"/>
</dbReference>
<dbReference type="InterPro" id="IPR016181">
    <property type="entry name" value="Acyl_CoA_acyltransferase"/>
</dbReference>
<dbReference type="GO" id="GO:0016787">
    <property type="term" value="F:hydrolase activity"/>
    <property type="evidence" value="ECO:0007669"/>
    <property type="project" value="UniProtKB-KW"/>
</dbReference>
<dbReference type="PANTHER" id="PTHR23088">
    <property type="entry name" value="NITRILASE-RELATED"/>
    <property type="match status" value="1"/>
</dbReference>
<dbReference type="CDD" id="cd07574">
    <property type="entry name" value="nitrilase_Rim1_like"/>
    <property type="match status" value="1"/>
</dbReference>
<dbReference type="Pfam" id="PF00583">
    <property type="entry name" value="Acetyltransf_1"/>
    <property type="match status" value="1"/>
</dbReference>
<dbReference type="RefSeq" id="WP_092982971.1">
    <property type="nucleotide sequence ID" value="NZ_FOYQ01000002.1"/>
</dbReference>
<accession>A0A1I6HD56</accession>
<dbReference type="InterPro" id="IPR036526">
    <property type="entry name" value="C-N_Hydrolase_sf"/>
</dbReference>
<dbReference type="EMBL" id="FOYQ01000002">
    <property type="protein sequence ID" value="SFR52422.1"/>
    <property type="molecule type" value="Genomic_DNA"/>
</dbReference>
<feature type="domain" description="CN hydrolase" evidence="1">
    <location>
        <begin position="225"/>
        <end position="482"/>
    </location>
</feature>
<sequence>MKISEIDNIDLQYLRFEDYLEIKEAMQKAYASMPESYWKEHHIQTLLEKFPEGQVVIKVNGQIAGCALSIIVDFSQFEDHHTYKEVTADYSFDSHTPDGDVLYGIDVFITPGFRGLRLGRRLYDYRKELCEKLNLKSIVFGGRIPNYHKYASELSPKEYIEKVRLKEISDPVLNFQISNDFHPTRILKNYLEGDTLSQEFAVLMEWDNIYYEKESKKAATQKKVVRLGLIQWQMRPYSDIKALLQQAEYFIDSVSVYRSDFALFPEFFNAPLMAEHNHLSEAHAIRELAKHTQEIIQKFSEFSISYNINIVAGSMPEIIDGALYNVGYLCRRDGTVERYEKLHVTPDEAKVWGLQGGNELKVFDTDCGKVGVLICYDSEFPELSRLLADQGMDILFVPFLTDTQNGYSRVRNCARARAIENECYVAIAGSVGNLPNVHNMDIQYAQSAVFTPCDFSFPSSGIKAEATPNTEMILIADCDIDLLRELHEFGSVKNLKDRRKDLFELKMRK</sequence>
<evidence type="ECO:0000259" key="2">
    <source>
        <dbReference type="PROSITE" id="PS51186"/>
    </source>
</evidence>
<dbReference type="STRING" id="400055.SAMN04490243_2589"/>
<dbReference type="InterPro" id="IPR003010">
    <property type="entry name" value="C-N_Hydrolase"/>
</dbReference>
<dbReference type="SUPFAM" id="SSF55729">
    <property type="entry name" value="Acyl-CoA N-acyltransferases (Nat)"/>
    <property type="match status" value="1"/>
</dbReference>
<dbReference type="GO" id="GO:0016747">
    <property type="term" value="F:acyltransferase activity, transferring groups other than amino-acyl groups"/>
    <property type="evidence" value="ECO:0007669"/>
    <property type="project" value="InterPro"/>
</dbReference>
<name>A0A1I6HD56_9FLAO</name>
<organism evidence="3 4">
    <name type="scientific">Robiginitalea myxolifaciens</name>
    <dbReference type="NCBI Taxonomy" id="400055"/>
    <lineage>
        <taxon>Bacteria</taxon>
        <taxon>Pseudomonadati</taxon>
        <taxon>Bacteroidota</taxon>
        <taxon>Flavobacteriia</taxon>
        <taxon>Flavobacteriales</taxon>
        <taxon>Flavobacteriaceae</taxon>
        <taxon>Robiginitalea</taxon>
    </lineage>
</organism>
<dbReference type="Proteomes" id="UP000199534">
    <property type="component" value="Unassembled WGS sequence"/>
</dbReference>
<feature type="domain" description="N-acetyltransferase" evidence="2">
    <location>
        <begin position="9"/>
        <end position="209"/>
    </location>
</feature>
<dbReference type="Gene3D" id="3.60.110.10">
    <property type="entry name" value="Carbon-nitrogen hydrolase"/>
    <property type="match status" value="1"/>
</dbReference>
<dbReference type="SUPFAM" id="SSF56317">
    <property type="entry name" value="Carbon-nitrogen hydrolase"/>
    <property type="match status" value="1"/>
</dbReference>